<keyword evidence="1" id="KW-0472">Membrane</keyword>
<evidence type="ECO:0000256" key="1">
    <source>
        <dbReference type="SAM" id="Phobius"/>
    </source>
</evidence>
<feature type="transmembrane region" description="Helical" evidence="1">
    <location>
        <begin position="20"/>
        <end position="45"/>
    </location>
</feature>
<keyword evidence="1" id="KW-1133">Transmembrane helix</keyword>
<reference evidence="2 3" key="1">
    <citation type="journal article" date="2021" name="Commun. Biol.">
        <title>The genome of Shorea leprosula (Dipterocarpaceae) highlights the ecological relevance of drought in aseasonal tropical rainforests.</title>
        <authorList>
            <person name="Ng K.K.S."/>
            <person name="Kobayashi M.J."/>
            <person name="Fawcett J.A."/>
            <person name="Hatakeyama M."/>
            <person name="Paape T."/>
            <person name="Ng C.H."/>
            <person name="Ang C.C."/>
            <person name="Tnah L.H."/>
            <person name="Lee C.T."/>
            <person name="Nishiyama T."/>
            <person name="Sese J."/>
            <person name="O'Brien M.J."/>
            <person name="Copetti D."/>
            <person name="Mohd Noor M.I."/>
            <person name="Ong R.C."/>
            <person name="Putra M."/>
            <person name="Sireger I.Z."/>
            <person name="Indrioko S."/>
            <person name="Kosugi Y."/>
            <person name="Izuno A."/>
            <person name="Isagi Y."/>
            <person name="Lee S.L."/>
            <person name="Shimizu K.K."/>
        </authorList>
    </citation>
    <scope>NUCLEOTIDE SEQUENCE [LARGE SCALE GENOMIC DNA]</scope>
    <source>
        <strain evidence="2">214</strain>
    </source>
</reference>
<name>A0AAV5MTM4_9ROSI</name>
<proteinExistence type="predicted"/>
<evidence type="ECO:0000313" key="2">
    <source>
        <dbReference type="EMBL" id="GKV52061.1"/>
    </source>
</evidence>
<comment type="caution">
    <text evidence="2">The sequence shown here is derived from an EMBL/GenBank/DDBJ whole genome shotgun (WGS) entry which is preliminary data.</text>
</comment>
<keyword evidence="1" id="KW-0812">Transmembrane</keyword>
<keyword evidence="3" id="KW-1185">Reference proteome</keyword>
<accession>A0AAV5MTM4</accession>
<sequence>MPKKGVWSSYRLCKVRDIEFWASAMSGAWATGVVTRLIGAGAWIAGGKVDQH</sequence>
<dbReference type="EMBL" id="BPVZ01000595">
    <property type="protein sequence ID" value="GKV52061.1"/>
    <property type="molecule type" value="Genomic_DNA"/>
</dbReference>
<protein>
    <submittedName>
        <fullName evidence="2">Uncharacterized protein</fullName>
    </submittedName>
</protein>
<organism evidence="2 3">
    <name type="scientific">Rubroshorea leprosula</name>
    <dbReference type="NCBI Taxonomy" id="152421"/>
    <lineage>
        <taxon>Eukaryota</taxon>
        <taxon>Viridiplantae</taxon>
        <taxon>Streptophyta</taxon>
        <taxon>Embryophyta</taxon>
        <taxon>Tracheophyta</taxon>
        <taxon>Spermatophyta</taxon>
        <taxon>Magnoliopsida</taxon>
        <taxon>eudicotyledons</taxon>
        <taxon>Gunneridae</taxon>
        <taxon>Pentapetalae</taxon>
        <taxon>rosids</taxon>
        <taxon>malvids</taxon>
        <taxon>Malvales</taxon>
        <taxon>Dipterocarpaceae</taxon>
        <taxon>Rubroshorea</taxon>
    </lineage>
</organism>
<dbReference type="AlphaFoldDB" id="A0AAV5MTM4"/>
<dbReference type="Proteomes" id="UP001054252">
    <property type="component" value="Unassembled WGS sequence"/>
</dbReference>
<gene>
    <name evidence="2" type="ORF">SLEP1_g58665</name>
</gene>
<evidence type="ECO:0000313" key="3">
    <source>
        <dbReference type="Proteomes" id="UP001054252"/>
    </source>
</evidence>